<dbReference type="SMART" id="SM00729">
    <property type="entry name" value="Elp3"/>
    <property type="match status" value="1"/>
</dbReference>
<organism evidence="15 16">
    <name type="scientific">Methanococcus voltae (strain ATCC BAA-1334 / A3)</name>
    <dbReference type="NCBI Taxonomy" id="456320"/>
    <lineage>
        <taxon>Archaea</taxon>
        <taxon>Methanobacteriati</taxon>
        <taxon>Methanobacteriota</taxon>
        <taxon>Methanomada group</taxon>
        <taxon>Methanococci</taxon>
        <taxon>Methanococcales</taxon>
        <taxon>Methanococcaceae</taxon>
        <taxon>Methanococcus</taxon>
    </lineage>
</organism>
<evidence type="ECO:0000256" key="11">
    <source>
        <dbReference type="RuleBase" id="RU368081"/>
    </source>
</evidence>
<evidence type="ECO:0000256" key="3">
    <source>
        <dbReference type="ARBA" id="ARBA00022485"/>
    </source>
</evidence>
<evidence type="ECO:0000256" key="8">
    <source>
        <dbReference type="ARBA" id="ARBA00023004"/>
    </source>
</evidence>
<dbReference type="GO" id="GO:0051539">
    <property type="term" value="F:4 iron, 4 sulfur cluster binding"/>
    <property type="evidence" value="ECO:0007669"/>
    <property type="project" value="UniProtKB-UniRule"/>
</dbReference>
<evidence type="ECO:0000313" key="15">
    <source>
        <dbReference type="EMBL" id="ADI37302.1"/>
    </source>
</evidence>
<keyword evidence="7 11" id="KW-0479">Metal-binding</keyword>
<comment type="similarity">
    <text evidence="2 11">Belongs to the methylthiotransferase family. CDKAL1 subfamily.</text>
</comment>
<dbReference type="NCBIfam" id="TIGR00089">
    <property type="entry name" value="MiaB/RimO family radical SAM methylthiotransferase"/>
    <property type="match status" value="1"/>
</dbReference>
<evidence type="ECO:0000256" key="5">
    <source>
        <dbReference type="ARBA" id="ARBA00022691"/>
    </source>
</evidence>
<dbReference type="InterPro" id="IPR058240">
    <property type="entry name" value="rSAM_sf"/>
</dbReference>
<feature type="domain" description="Radical SAM core" evidence="14">
    <location>
        <begin position="194"/>
        <end position="429"/>
    </location>
</feature>
<dbReference type="PROSITE" id="PS51918">
    <property type="entry name" value="RADICAL_SAM"/>
    <property type="match status" value="1"/>
</dbReference>
<dbReference type="SFLD" id="SFLDS00029">
    <property type="entry name" value="Radical_SAM"/>
    <property type="match status" value="1"/>
</dbReference>
<protein>
    <recommendedName>
        <fullName evidence="11">tRNA-t(6)A37 methylthiotransferase</fullName>
        <ecNumber evidence="11">2.8.4.5</ecNumber>
    </recommendedName>
</protein>
<dbReference type="InParanoid" id="D7DR25"/>
<evidence type="ECO:0000256" key="1">
    <source>
        <dbReference type="ARBA" id="ARBA00002399"/>
    </source>
</evidence>
<dbReference type="Gene3D" id="3.80.30.20">
    <property type="entry name" value="tm_1862 like domain"/>
    <property type="match status" value="1"/>
</dbReference>
<dbReference type="Gene3D" id="3.40.50.12160">
    <property type="entry name" value="Methylthiotransferase, N-terminal domain"/>
    <property type="match status" value="1"/>
</dbReference>
<keyword evidence="4 11" id="KW-0808">Transferase</keyword>
<evidence type="ECO:0000313" key="16">
    <source>
        <dbReference type="Proteomes" id="UP000007722"/>
    </source>
</evidence>
<keyword evidence="16" id="KW-1185">Reference proteome</keyword>
<evidence type="ECO:0000256" key="6">
    <source>
        <dbReference type="ARBA" id="ARBA00022694"/>
    </source>
</evidence>
<dbReference type="InterPro" id="IPR002792">
    <property type="entry name" value="TRAM_dom"/>
</dbReference>
<evidence type="ECO:0000259" key="14">
    <source>
        <dbReference type="PROSITE" id="PS51918"/>
    </source>
</evidence>
<keyword evidence="3 11" id="KW-0004">4Fe-4S</keyword>
<evidence type="ECO:0000256" key="9">
    <source>
        <dbReference type="ARBA" id="ARBA00023014"/>
    </source>
</evidence>
<feature type="domain" description="TRAM" evidence="12">
    <location>
        <begin position="432"/>
        <end position="494"/>
    </location>
</feature>
<name>D7DR25_METV3</name>
<dbReference type="GO" id="GO:0035598">
    <property type="term" value="F:tRNA (N(6)-L-threonylcarbamoyladenosine(37)-C(2))-methylthiotransferase activity"/>
    <property type="evidence" value="ECO:0007669"/>
    <property type="project" value="UniProtKB-UniRule"/>
</dbReference>
<dbReference type="SUPFAM" id="SSF102114">
    <property type="entry name" value="Radical SAM enzymes"/>
    <property type="match status" value="1"/>
</dbReference>
<dbReference type="InterPro" id="IPR023404">
    <property type="entry name" value="rSAM_horseshoe"/>
</dbReference>
<dbReference type="FunCoup" id="D7DR25">
    <property type="interactions" value="242"/>
</dbReference>
<dbReference type="PROSITE" id="PS51449">
    <property type="entry name" value="MTTASE_N"/>
    <property type="match status" value="1"/>
</dbReference>
<keyword evidence="8 11" id="KW-0408">Iron</keyword>
<dbReference type="eggNOG" id="arCOG01358">
    <property type="taxonomic scope" value="Archaea"/>
</dbReference>
<evidence type="ECO:0000256" key="7">
    <source>
        <dbReference type="ARBA" id="ARBA00022723"/>
    </source>
</evidence>
<dbReference type="InterPro" id="IPR013848">
    <property type="entry name" value="Methylthiotransferase_N"/>
</dbReference>
<dbReference type="InterPro" id="IPR038135">
    <property type="entry name" value="Methylthiotransferase_N_sf"/>
</dbReference>
<sequence length="496" mass="56503">MKNGANMKLNNENTQNTNNNDKIIQKVHLEGYGCTLNTSDTEIIKNSLIEKGFNVFTGNFNDLKDENINLVVINTCIVRQETEHKMISKIKKYKESNKKVIVAGCLAKALSKKVEGLYDALIMPREAHLSGEIVKAVVEGYKPEEINNKIDLFKKEVENSEISKIDNKLNYLLKNNCTENNNNNNNKIVNNTNNNTNLVMALPICEGCLGNCTYCIVKVARGNLISYEPKNIIKKSEELIKSGTKCLLITAQDTACYGFDRRDKYRLPNLINDIVDNPNSKPFDFGIRIGMMHANYANSFIDELIESYSSEKVIKFLHLPIQSGDDNVLKDMNRGYTVDEFISVLGEFKRKVKDLNFTTDVIVGFPTESEEAFENTLEVMKKIKPDFTHGAKYSQRKYTLAGRMKQIDTKIRKERSEILNKLRREISFENNKRHVGQTFECLITKKGEAITSNCKKVLFNRFDEFNEFNAPVGEFKTLKITEAGTFGLKGRLIKNN</sequence>
<dbReference type="InterPro" id="IPR020612">
    <property type="entry name" value="Methylthiotransferase_CS"/>
</dbReference>
<dbReference type="Pfam" id="PF00919">
    <property type="entry name" value="UPF0004"/>
    <property type="match status" value="1"/>
</dbReference>
<dbReference type="EC" id="2.8.4.5" evidence="11"/>
<dbReference type="PROSITE" id="PS50926">
    <property type="entry name" value="TRAM"/>
    <property type="match status" value="1"/>
</dbReference>
<dbReference type="PANTHER" id="PTHR11918:SF45">
    <property type="entry name" value="THREONYLCARBAMOYLADENOSINE TRNA METHYLTHIOTRANSFERASE"/>
    <property type="match status" value="1"/>
</dbReference>
<dbReference type="InterPro" id="IPR006466">
    <property type="entry name" value="MiaB-like_arc_euk"/>
</dbReference>
<dbReference type="HOGENOM" id="CLU_018697_4_2_2"/>
<dbReference type="FunFam" id="3.80.30.20:FF:000002">
    <property type="entry name" value="threonylcarbamoyladenosine tRNA methylthiotransferase isoform X2"/>
    <property type="match status" value="1"/>
</dbReference>
<keyword evidence="6 11" id="KW-0819">tRNA processing</keyword>
<evidence type="ECO:0000256" key="2">
    <source>
        <dbReference type="ARBA" id="ARBA00008616"/>
    </source>
</evidence>
<accession>D7DR25</accession>
<dbReference type="InterPro" id="IPR007197">
    <property type="entry name" value="rSAM"/>
</dbReference>
<evidence type="ECO:0000256" key="10">
    <source>
        <dbReference type="ARBA" id="ARBA00051661"/>
    </source>
</evidence>
<dbReference type="Proteomes" id="UP000007722">
    <property type="component" value="Chromosome"/>
</dbReference>
<dbReference type="AlphaFoldDB" id="D7DR25"/>
<gene>
    <name evidence="15" type="ordered locus">Mvol_1647</name>
</gene>
<dbReference type="PROSITE" id="PS01278">
    <property type="entry name" value="MTTASE_RADICAL"/>
    <property type="match status" value="1"/>
</dbReference>
<dbReference type="Pfam" id="PF04055">
    <property type="entry name" value="Radical_SAM"/>
    <property type="match status" value="1"/>
</dbReference>
<dbReference type="GO" id="GO:0046872">
    <property type="term" value="F:metal ion binding"/>
    <property type="evidence" value="ECO:0007669"/>
    <property type="project" value="UniProtKB-UniRule"/>
</dbReference>
<evidence type="ECO:0000256" key="4">
    <source>
        <dbReference type="ARBA" id="ARBA00022679"/>
    </source>
</evidence>
<feature type="domain" description="MTTase N-terminal" evidence="13">
    <location>
        <begin position="25"/>
        <end position="139"/>
    </location>
</feature>
<keyword evidence="5 11" id="KW-0949">S-adenosyl-L-methionine</keyword>
<keyword evidence="9 11" id="KW-0411">Iron-sulfur</keyword>
<dbReference type="SFLD" id="SFLDG01082">
    <property type="entry name" value="B12-binding_domain_containing"/>
    <property type="match status" value="1"/>
</dbReference>
<comment type="cofactor">
    <cofactor evidence="11">
        <name>[4Fe-4S] cluster</name>
        <dbReference type="ChEBI" id="CHEBI:49883"/>
    </cofactor>
    <text evidence="11">Binds 1 or 2 [4Fe-4S] cluster. One cluster is coordinated with 3 cysteines and an exchangeable S-adenosyl-L-methionine.</text>
</comment>
<dbReference type="KEGG" id="mvo:Mvol_1647"/>
<dbReference type="InterPro" id="IPR005839">
    <property type="entry name" value="Methylthiotransferase"/>
</dbReference>
<reference evidence="15 16" key="1">
    <citation type="submission" date="2010-05" db="EMBL/GenBank/DDBJ databases">
        <title>Complete sequence of Methanococcus voltae A3.</title>
        <authorList>
            <consortium name="US DOE Joint Genome Institute"/>
            <person name="Lucas S."/>
            <person name="Copeland A."/>
            <person name="Lapidus A."/>
            <person name="Cheng J.-F."/>
            <person name="Bruce D."/>
            <person name="Goodwin L."/>
            <person name="Pitluck S."/>
            <person name="Lowry S."/>
            <person name="Clum A."/>
            <person name="Land M."/>
            <person name="Hauser L."/>
            <person name="Kyrpides N."/>
            <person name="Mikhailova N."/>
            <person name="Whitman W.B."/>
            <person name="Woyke T."/>
        </authorList>
    </citation>
    <scope>NUCLEOTIDE SEQUENCE [LARGE SCALE GENOMIC DNA]</scope>
    <source>
        <strain evidence="16">ATCC BAA-1334 / A3</strain>
    </source>
</reference>
<comment type="catalytic activity">
    <reaction evidence="10 11">
        <text>N(6)-L-threonylcarbamoyladenosine(37) in tRNA + (sulfur carrier)-SH + AH2 + 2 S-adenosyl-L-methionine = 2-methylsulfanyl-N(6)-L-threonylcarbamoyladenosine(37) in tRNA + (sulfur carrier)-H + 5'-deoxyadenosine + L-methionine + A + S-adenosyl-L-homocysteine + 2 H(+)</text>
        <dbReference type="Rhea" id="RHEA:37075"/>
        <dbReference type="Rhea" id="RHEA-COMP:10163"/>
        <dbReference type="Rhea" id="RHEA-COMP:11092"/>
        <dbReference type="Rhea" id="RHEA-COMP:14737"/>
        <dbReference type="Rhea" id="RHEA-COMP:14739"/>
        <dbReference type="ChEBI" id="CHEBI:13193"/>
        <dbReference type="ChEBI" id="CHEBI:15378"/>
        <dbReference type="ChEBI" id="CHEBI:17319"/>
        <dbReference type="ChEBI" id="CHEBI:17499"/>
        <dbReference type="ChEBI" id="CHEBI:29917"/>
        <dbReference type="ChEBI" id="CHEBI:57844"/>
        <dbReference type="ChEBI" id="CHEBI:57856"/>
        <dbReference type="ChEBI" id="CHEBI:59789"/>
        <dbReference type="ChEBI" id="CHEBI:64428"/>
        <dbReference type="ChEBI" id="CHEBI:74418"/>
        <dbReference type="ChEBI" id="CHEBI:74420"/>
        <dbReference type="EC" id="2.8.4.5"/>
    </reaction>
</comment>
<comment type="function">
    <text evidence="1 11">Catalyzes the methylthiolation of N6-threonylcarbamoyladenosine (t(6)A), leading to the formation of 2-methylthio-N6-threonylcarbamoyladenosine (ms(2)t(6)A) at position 37 in tRNAs that read codons beginning with adenine.</text>
</comment>
<evidence type="ECO:0000259" key="13">
    <source>
        <dbReference type="PROSITE" id="PS51449"/>
    </source>
</evidence>
<dbReference type="NCBIfam" id="TIGR01578">
    <property type="entry name" value="MiaB-like-B"/>
    <property type="match status" value="1"/>
</dbReference>
<dbReference type="STRING" id="456320.Mvol_1647"/>
<proteinExistence type="inferred from homology"/>
<evidence type="ECO:0000259" key="12">
    <source>
        <dbReference type="PROSITE" id="PS50926"/>
    </source>
</evidence>
<dbReference type="PANTHER" id="PTHR11918">
    <property type="entry name" value="RADICAL SAM PROTEINS"/>
    <property type="match status" value="1"/>
</dbReference>
<dbReference type="EMBL" id="CP002057">
    <property type="protein sequence ID" value="ADI37302.1"/>
    <property type="molecule type" value="Genomic_DNA"/>
</dbReference>
<dbReference type="InterPro" id="IPR006638">
    <property type="entry name" value="Elp3/MiaA/NifB-like_rSAM"/>
</dbReference>